<dbReference type="PANTHER" id="PTHR43405:SF1">
    <property type="entry name" value="GLYCOSYL HYDROLASE DIGH"/>
    <property type="match status" value="1"/>
</dbReference>
<dbReference type="InterPro" id="IPR017853">
    <property type="entry name" value="GH"/>
</dbReference>
<evidence type="ECO:0000313" key="4">
    <source>
        <dbReference type="Proteomes" id="UP000177457"/>
    </source>
</evidence>
<dbReference type="Pfam" id="PF13200">
    <property type="entry name" value="DUF4015"/>
    <property type="match status" value="1"/>
</dbReference>
<feature type="domain" description="DUF4015" evidence="2">
    <location>
        <begin position="69"/>
        <end position="374"/>
    </location>
</feature>
<gene>
    <name evidence="3" type="ORF">A3C90_03325</name>
</gene>
<dbReference type="AlphaFoldDB" id="A0A1F6MQG9"/>
<evidence type="ECO:0000256" key="1">
    <source>
        <dbReference type="SAM" id="Phobius"/>
    </source>
</evidence>
<sequence length="383" mass="43218">MAHPHSNLFLIIAVGTGLFFILGISWQWSRTVSEQEGLFAASAALQPLSQSPAIRLRRKQKPEQRTVKALYLTAYSAGTPAKIDAIIDLINRTELNAIVIDVKDYSGRILYDSNLVWVEEFKAEKNQLGDARALIQKLHDAGIYAIARQTVFQDPLLAERKPEWALKNKKGKLWRDYKGLAWVDPAEASVWRYNLAIAREAIRLGFDEINFDYVRFPSDGDMSAVVFTNEGKKQHEVMREFFLFLNENLSHEPAWISIDMFGFAMERTDGMGIGQRIEDAADAVDYIAPMMYPSHYPAGHLGLANPAEHPAQVIENGMTLGTPKFKGVRAKLRPWIQAFNLGAVYDGDMIRAEIDAVEKYTDAGWMLWNAANRYSDAGLNIEY</sequence>
<dbReference type="SUPFAM" id="SSF51445">
    <property type="entry name" value="(Trans)glycosidases"/>
    <property type="match status" value="1"/>
</dbReference>
<reference evidence="3 4" key="1">
    <citation type="journal article" date="2016" name="Nat. Commun.">
        <title>Thousands of microbial genomes shed light on interconnected biogeochemical processes in an aquifer system.</title>
        <authorList>
            <person name="Anantharaman K."/>
            <person name="Brown C.T."/>
            <person name="Hug L.A."/>
            <person name="Sharon I."/>
            <person name="Castelle C.J."/>
            <person name="Probst A.J."/>
            <person name="Thomas B.C."/>
            <person name="Singh A."/>
            <person name="Wilkins M.J."/>
            <person name="Karaoz U."/>
            <person name="Brodie E.L."/>
            <person name="Williams K.H."/>
            <person name="Hubbard S.S."/>
            <person name="Banfield J.F."/>
        </authorList>
    </citation>
    <scope>NUCLEOTIDE SEQUENCE [LARGE SCALE GENOMIC DNA]</scope>
</reference>
<keyword evidence="1" id="KW-0812">Transmembrane</keyword>
<dbReference type="Proteomes" id="UP000177457">
    <property type="component" value="Unassembled WGS sequence"/>
</dbReference>
<evidence type="ECO:0000259" key="2">
    <source>
        <dbReference type="Pfam" id="PF13200"/>
    </source>
</evidence>
<protein>
    <recommendedName>
        <fullName evidence="2">DUF4015 domain-containing protein</fullName>
    </recommendedName>
</protein>
<dbReference type="Gene3D" id="3.20.20.80">
    <property type="entry name" value="Glycosidases"/>
    <property type="match status" value="1"/>
</dbReference>
<dbReference type="InterPro" id="IPR052177">
    <property type="entry name" value="Divisome_Glycosyl_Hydrolase"/>
</dbReference>
<dbReference type="EMBL" id="MFQE01000008">
    <property type="protein sequence ID" value="OGH73887.1"/>
    <property type="molecule type" value="Genomic_DNA"/>
</dbReference>
<comment type="caution">
    <text evidence="3">The sequence shown here is derived from an EMBL/GenBank/DDBJ whole genome shotgun (WGS) entry which is preliminary data.</text>
</comment>
<name>A0A1F6MQG9_9BACT</name>
<proteinExistence type="predicted"/>
<keyword evidence="1" id="KW-1133">Transmembrane helix</keyword>
<evidence type="ECO:0000313" key="3">
    <source>
        <dbReference type="EMBL" id="OGH73887.1"/>
    </source>
</evidence>
<accession>A0A1F6MQG9</accession>
<dbReference type="InterPro" id="IPR025275">
    <property type="entry name" value="DUF4015"/>
</dbReference>
<keyword evidence="1" id="KW-0472">Membrane</keyword>
<organism evidence="3 4">
    <name type="scientific">Candidatus Magasanikbacteria bacterium RIFCSPHIGHO2_02_FULL_51_14</name>
    <dbReference type="NCBI Taxonomy" id="1798683"/>
    <lineage>
        <taxon>Bacteria</taxon>
        <taxon>Candidatus Magasanikiibacteriota</taxon>
    </lineage>
</organism>
<feature type="transmembrane region" description="Helical" evidence="1">
    <location>
        <begin position="7"/>
        <end position="28"/>
    </location>
</feature>
<dbReference type="PANTHER" id="PTHR43405">
    <property type="entry name" value="GLYCOSYL HYDROLASE DIGH"/>
    <property type="match status" value="1"/>
</dbReference>